<dbReference type="Gene3D" id="2.30.29.30">
    <property type="entry name" value="Pleckstrin-homology domain (PH domain)/Phosphotyrosine-binding domain (PTB)"/>
    <property type="match status" value="2"/>
</dbReference>
<comment type="catalytic activity">
    <reaction evidence="16">
        <text>L-threonyl-[protein] + ATP = O-phospho-L-threonyl-[protein] + ADP + H(+)</text>
        <dbReference type="Rhea" id="RHEA:46608"/>
        <dbReference type="Rhea" id="RHEA-COMP:11060"/>
        <dbReference type="Rhea" id="RHEA-COMP:11605"/>
        <dbReference type="ChEBI" id="CHEBI:15378"/>
        <dbReference type="ChEBI" id="CHEBI:30013"/>
        <dbReference type="ChEBI" id="CHEBI:30616"/>
        <dbReference type="ChEBI" id="CHEBI:61977"/>
        <dbReference type="ChEBI" id="CHEBI:456216"/>
        <dbReference type="EC" id="2.7.11.1"/>
    </reaction>
</comment>
<evidence type="ECO:0000256" key="19">
    <source>
        <dbReference type="PROSITE-ProRule" id="PRU10141"/>
    </source>
</evidence>
<keyword evidence="5" id="KW-0963">Cytoplasm</keyword>
<dbReference type="PROSITE" id="PS50191">
    <property type="entry name" value="CRAL_TRIO"/>
    <property type="match status" value="1"/>
</dbReference>
<dbReference type="GO" id="GO:0004674">
    <property type="term" value="F:protein serine/threonine kinase activity"/>
    <property type="evidence" value="ECO:0007669"/>
    <property type="project" value="UniProtKB-KW"/>
</dbReference>
<dbReference type="SUPFAM" id="SSF52087">
    <property type="entry name" value="CRAL/TRIO domain"/>
    <property type="match status" value="1"/>
</dbReference>
<dbReference type="FunFam" id="2.30.30.40:FF:000040">
    <property type="entry name" value="kalirin isoform X1"/>
    <property type="match status" value="1"/>
</dbReference>
<dbReference type="InterPro" id="IPR058918">
    <property type="entry name" value="KALRN/TRIO-like_spectrin"/>
</dbReference>
<accession>A0A8C7V158</accession>
<feature type="region of interest" description="Disordered" evidence="21">
    <location>
        <begin position="1569"/>
        <end position="1621"/>
    </location>
</feature>
<evidence type="ECO:0000256" key="5">
    <source>
        <dbReference type="ARBA" id="ARBA00022490"/>
    </source>
</evidence>
<evidence type="ECO:0000256" key="14">
    <source>
        <dbReference type="ARBA" id="ARBA00023157"/>
    </source>
</evidence>
<feature type="domain" description="DH" evidence="24">
    <location>
        <begin position="1844"/>
        <end position="1993"/>
    </location>
</feature>
<dbReference type="FunFam" id="2.30.30.40:FF:000038">
    <property type="entry name" value="kalirin isoform X1"/>
    <property type="match status" value="1"/>
</dbReference>
<evidence type="ECO:0000256" key="21">
    <source>
        <dbReference type="SAM" id="MobiDB-lite"/>
    </source>
</evidence>
<dbReference type="Pfam" id="PF00018">
    <property type="entry name" value="SH3_1"/>
    <property type="match status" value="1"/>
</dbReference>
<protein>
    <recommendedName>
        <fullName evidence="3">non-specific serine/threonine protein kinase</fullName>
        <ecNumber evidence="3">2.7.11.1</ecNumber>
    </recommendedName>
</protein>
<dbReference type="Gene3D" id="3.40.525.10">
    <property type="entry name" value="CRAL-TRIO lipid binding domain"/>
    <property type="match status" value="1"/>
</dbReference>
<dbReference type="SMART" id="SM00408">
    <property type="entry name" value="IGc2"/>
    <property type="match status" value="1"/>
</dbReference>
<keyword evidence="29" id="KW-1185">Reference proteome</keyword>
<dbReference type="PROSITE" id="PS50835">
    <property type="entry name" value="IG_LIKE"/>
    <property type="match status" value="1"/>
</dbReference>
<dbReference type="FunFam" id="1.20.58.60:FF:000024">
    <property type="entry name" value="Kalirin RhoGEF kinase a"/>
    <property type="match status" value="1"/>
</dbReference>
<dbReference type="SUPFAM" id="SSF56112">
    <property type="entry name" value="Protein kinase-like (PK-like)"/>
    <property type="match status" value="1"/>
</dbReference>
<organism evidence="28 29">
    <name type="scientific">Oncorhynchus mykiss</name>
    <name type="common">Rainbow trout</name>
    <name type="synonym">Salmo gairdneri</name>
    <dbReference type="NCBI Taxonomy" id="8022"/>
    <lineage>
        <taxon>Eukaryota</taxon>
        <taxon>Metazoa</taxon>
        <taxon>Chordata</taxon>
        <taxon>Craniata</taxon>
        <taxon>Vertebrata</taxon>
        <taxon>Euteleostomi</taxon>
        <taxon>Actinopterygii</taxon>
        <taxon>Neopterygii</taxon>
        <taxon>Teleostei</taxon>
        <taxon>Protacanthopterygii</taxon>
        <taxon>Salmoniformes</taxon>
        <taxon>Salmonidae</taxon>
        <taxon>Salmoninae</taxon>
        <taxon>Oncorhynchus</taxon>
    </lineage>
</organism>
<dbReference type="Pfam" id="PF00069">
    <property type="entry name" value="Pkinase"/>
    <property type="match status" value="1"/>
</dbReference>
<dbReference type="SMART" id="SM00325">
    <property type="entry name" value="RhoGEF"/>
    <property type="match status" value="2"/>
</dbReference>
<keyword evidence="6" id="KW-0723">Serine/threonine-protein kinase</keyword>
<feature type="compositionally biased region" description="Basic and acidic residues" evidence="21">
    <location>
        <begin position="2192"/>
        <end position="2202"/>
    </location>
</feature>
<dbReference type="Gene3D" id="1.10.510.10">
    <property type="entry name" value="Transferase(Phosphotransferase) domain 1"/>
    <property type="match status" value="1"/>
</dbReference>
<dbReference type="SUPFAM" id="SSF50044">
    <property type="entry name" value="SH3-domain"/>
    <property type="match status" value="2"/>
</dbReference>
<feature type="compositionally biased region" description="Polar residues" evidence="21">
    <location>
        <begin position="1598"/>
        <end position="1618"/>
    </location>
</feature>
<evidence type="ECO:0000256" key="7">
    <source>
        <dbReference type="ARBA" id="ARBA00022553"/>
    </source>
</evidence>
<dbReference type="InterPro" id="IPR047054">
    <property type="entry name" value="Kalirin_TRIO_PH_1"/>
</dbReference>
<dbReference type="CDD" id="cd00160">
    <property type="entry name" value="RhoGEF"/>
    <property type="match status" value="2"/>
</dbReference>
<dbReference type="InterPro" id="IPR000219">
    <property type="entry name" value="DH_dom"/>
</dbReference>
<dbReference type="InterPro" id="IPR001251">
    <property type="entry name" value="CRAL-TRIO_dom"/>
</dbReference>
<dbReference type="PROSITE" id="PS50011">
    <property type="entry name" value="PROTEIN_KINASE_DOM"/>
    <property type="match status" value="1"/>
</dbReference>
<evidence type="ECO:0000259" key="27">
    <source>
        <dbReference type="PROSITE" id="PS50835"/>
    </source>
</evidence>
<dbReference type="FunFam" id="1.20.900.10:FF:000008">
    <property type="entry name" value="rho guanine nucleotide exchange factor 25"/>
    <property type="match status" value="1"/>
</dbReference>
<dbReference type="CDD" id="cd13240">
    <property type="entry name" value="PH1_Kalirin_Trio_like"/>
    <property type="match status" value="1"/>
</dbReference>
<dbReference type="GO" id="GO:0019898">
    <property type="term" value="C:extrinsic component of membrane"/>
    <property type="evidence" value="ECO:0007669"/>
    <property type="project" value="TreeGrafter"/>
</dbReference>
<dbReference type="FunFam" id="2.30.29.30:FF:000091">
    <property type="entry name" value="kalirin isoform X1"/>
    <property type="match status" value="1"/>
</dbReference>
<evidence type="ECO:0000259" key="22">
    <source>
        <dbReference type="PROSITE" id="PS50002"/>
    </source>
</evidence>
<dbReference type="Gene3D" id="2.30.30.40">
    <property type="entry name" value="SH3 Domains"/>
    <property type="match status" value="2"/>
</dbReference>
<dbReference type="PANTHER" id="PTHR22826:SF106">
    <property type="entry name" value="TRIO, ISOFORM A"/>
    <property type="match status" value="1"/>
</dbReference>
<evidence type="ECO:0000256" key="9">
    <source>
        <dbReference type="ARBA" id="ARBA00022679"/>
    </source>
</evidence>
<feature type="region of interest" description="Disordered" evidence="21">
    <location>
        <begin position="1708"/>
        <end position="1840"/>
    </location>
</feature>
<dbReference type="Ensembl" id="ENSOMYT00000113171.2">
    <property type="protein sequence ID" value="ENSOMYP00000104378.2"/>
    <property type="gene ID" value="ENSOMYG00000046648.2"/>
</dbReference>
<comment type="catalytic activity">
    <reaction evidence="17">
        <text>L-seryl-[protein] + ATP = O-phospho-L-seryl-[protein] + ADP + H(+)</text>
        <dbReference type="Rhea" id="RHEA:17989"/>
        <dbReference type="Rhea" id="RHEA-COMP:9863"/>
        <dbReference type="Rhea" id="RHEA-COMP:11604"/>
        <dbReference type="ChEBI" id="CHEBI:15378"/>
        <dbReference type="ChEBI" id="CHEBI:29999"/>
        <dbReference type="ChEBI" id="CHEBI:30616"/>
        <dbReference type="ChEBI" id="CHEBI:83421"/>
        <dbReference type="ChEBI" id="CHEBI:456216"/>
        <dbReference type="EC" id="2.7.11.1"/>
    </reaction>
</comment>
<dbReference type="Pfam" id="PF00435">
    <property type="entry name" value="Spectrin"/>
    <property type="match status" value="4"/>
</dbReference>
<dbReference type="InterPro" id="IPR002017">
    <property type="entry name" value="Spectrin_repeat"/>
</dbReference>
<dbReference type="InterPro" id="IPR055251">
    <property type="entry name" value="SOS1_NGEF_PH"/>
</dbReference>
<dbReference type="FunFam" id="2.60.40.10:FF:000368">
    <property type="entry name" value="kalirin isoform X1"/>
    <property type="match status" value="1"/>
</dbReference>
<dbReference type="Gene3D" id="1.20.58.60">
    <property type="match status" value="5"/>
</dbReference>
<dbReference type="FunFam" id="2.30.29.30:FF:000040">
    <property type="entry name" value="Kalirin RhoGEF kinase b"/>
    <property type="match status" value="1"/>
</dbReference>
<dbReference type="InterPro" id="IPR007110">
    <property type="entry name" value="Ig-like_dom"/>
</dbReference>
<evidence type="ECO:0000259" key="23">
    <source>
        <dbReference type="PROSITE" id="PS50003"/>
    </source>
</evidence>
<dbReference type="CDD" id="cd11853">
    <property type="entry name" value="SH3_Kalirin_2"/>
    <property type="match status" value="1"/>
</dbReference>
<dbReference type="Pfam" id="PF13716">
    <property type="entry name" value="CRAL_TRIO_2"/>
    <property type="match status" value="1"/>
</dbReference>
<reference evidence="28" key="1">
    <citation type="submission" date="2020-07" db="EMBL/GenBank/DDBJ databases">
        <title>A long reads based de novo assembly of the rainbow trout Arlee double haploid line genome.</title>
        <authorList>
            <person name="Gao G."/>
            <person name="Palti Y."/>
        </authorList>
    </citation>
    <scope>NUCLEOTIDE SEQUENCE [LARGE SCALE GENOMIC DNA]</scope>
</reference>
<dbReference type="PROSITE" id="PS50003">
    <property type="entry name" value="PH_DOMAIN"/>
    <property type="match status" value="2"/>
</dbReference>
<dbReference type="InterPro" id="IPR001452">
    <property type="entry name" value="SH3_domain"/>
</dbReference>
<keyword evidence="15" id="KW-0393">Immunoglobulin domain</keyword>
<dbReference type="SMART" id="SM00233">
    <property type="entry name" value="PH"/>
    <property type="match status" value="2"/>
</dbReference>
<feature type="compositionally biased region" description="Polar residues" evidence="21">
    <location>
        <begin position="1719"/>
        <end position="1745"/>
    </location>
</feature>
<dbReference type="GO" id="GO:0005737">
    <property type="term" value="C:cytoplasm"/>
    <property type="evidence" value="ECO:0007669"/>
    <property type="project" value="UniProtKB-SubCell"/>
</dbReference>
<dbReference type="SMART" id="SM00326">
    <property type="entry name" value="SH3"/>
    <property type="match status" value="2"/>
</dbReference>
<dbReference type="FunFam" id="3.40.525.10:FF:000003">
    <property type="entry name" value="kalirin isoform X2"/>
    <property type="match status" value="1"/>
</dbReference>
<dbReference type="PROSITE" id="PS00108">
    <property type="entry name" value="PROTEIN_KINASE_ST"/>
    <property type="match status" value="1"/>
</dbReference>
<keyword evidence="4 18" id="KW-0728">SH3 domain</keyword>
<feature type="domain" description="PH" evidence="23">
    <location>
        <begin position="1447"/>
        <end position="1559"/>
    </location>
</feature>
<dbReference type="Pfam" id="PF16609">
    <property type="entry name" value="SH3-RhoG_link"/>
    <property type="match status" value="1"/>
</dbReference>
<evidence type="ECO:0000313" key="28">
    <source>
        <dbReference type="Ensembl" id="ENSOMYP00000104378.2"/>
    </source>
</evidence>
<evidence type="ECO:0000256" key="8">
    <source>
        <dbReference type="ARBA" id="ARBA00022658"/>
    </source>
</evidence>
<dbReference type="GeneTree" id="ENSGT00940000155248"/>
<dbReference type="PROSITE" id="PS00107">
    <property type="entry name" value="PROTEIN_KINASE_ATP"/>
    <property type="match status" value="1"/>
</dbReference>
<dbReference type="CDD" id="cd13241">
    <property type="entry name" value="PH2_Kalirin_Trio_p63RhoGEF"/>
    <property type="match status" value="1"/>
</dbReference>
<dbReference type="FunFam" id="1.20.58.60:FF:000015">
    <property type="entry name" value="triple functional domain protein-like"/>
    <property type="match status" value="1"/>
</dbReference>
<evidence type="ECO:0000259" key="25">
    <source>
        <dbReference type="PROSITE" id="PS50011"/>
    </source>
</evidence>
<feature type="domain" description="Protein kinase" evidence="25">
    <location>
        <begin position="2455"/>
        <end position="2709"/>
    </location>
</feature>
<evidence type="ECO:0000259" key="26">
    <source>
        <dbReference type="PROSITE" id="PS50191"/>
    </source>
</evidence>
<dbReference type="FunFam" id="1.20.900.10:FF:000001">
    <property type="entry name" value="Guanine nucleotide exchange factor DBS"/>
    <property type="match status" value="1"/>
</dbReference>
<proteinExistence type="inferred from homology"/>
<evidence type="ECO:0000256" key="11">
    <source>
        <dbReference type="ARBA" id="ARBA00022741"/>
    </source>
</evidence>
<feature type="domain" description="CRAL-TRIO" evidence="26">
    <location>
        <begin position="35"/>
        <end position="180"/>
    </location>
</feature>
<dbReference type="PROSITE" id="PS50010">
    <property type="entry name" value="DH_2"/>
    <property type="match status" value="2"/>
</dbReference>
<dbReference type="CDD" id="cd00170">
    <property type="entry name" value="SEC14"/>
    <property type="match status" value="1"/>
</dbReference>
<dbReference type="InterPro" id="IPR008271">
    <property type="entry name" value="Ser/Thr_kinase_AS"/>
</dbReference>
<dbReference type="InterPro" id="IPR036865">
    <property type="entry name" value="CRAL-TRIO_dom_sf"/>
</dbReference>
<keyword evidence="12" id="KW-0418">Kinase</keyword>
<dbReference type="FunFam" id="1.10.510.10:FF:000152">
    <property type="entry name" value="kalirin isoform X1"/>
    <property type="match status" value="1"/>
</dbReference>
<keyword evidence="7" id="KW-0597">Phosphoprotein</keyword>
<dbReference type="GO" id="GO:0005085">
    <property type="term" value="F:guanyl-nucleotide exchange factor activity"/>
    <property type="evidence" value="ECO:0007669"/>
    <property type="project" value="UniProtKB-KW"/>
</dbReference>
<evidence type="ECO:0000256" key="1">
    <source>
        <dbReference type="ARBA" id="ARBA00004496"/>
    </source>
</evidence>
<evidence type="ECO:0000256" key="12">
    <source>
        <dbReference type="ARBA" id="ARBA00022777"/>
    </source>
</evidence>
<evidence type="ECO:0000256" key="13">
    <source>
        <dbReference type="ARBA" id="ARBA00022840"/>
    </source>
</evidence>
<evidence type="ECO:0000256" key="10">
    <source>
        <dbReference type="ARBA" id="ARBA00022737"/>
    </source>
</evidence>
<feature type="domain" description="DH" evidence="24">
    <location>
        <begin position="1260"/>
        <end position="1435"/>
    </location>
</feature>
<evidence type="ECO:0000256" key="15">
    <source>
        <dbReference type="ARBA" id="ARBA00023319"/>
    </source>
</evidence>
<dbReference type="EC" id="2.7.11.1" evidence="3"/>
<keyword evidence="13 19" id="KW-0067">ATP-binding</keyword>
<name>A0A8C7V158_ONCMY</name>
<evidence type="ECO:0000256" key="2">
    <source>
        <dbReference type="ARBA" id="ARBA00006692"/>
    </source>
</evidence>
<evidence type="ECO:0000256" key="17">
    <source>
        <dbReference type="ARBA" id="ARBA00048679"/>
    </source>
</evidence>
<dbReference type="GO" id="GO:0007411">
    <property type="term" value="P:axon guidance"/>
    <property type="evidence" value="ECO:0007669"/>
    <property type="project" value="TreeGrafter"/>
</dbReference>
<feature type="region of interest" description="Disordered" evidence="21">
    <location>
        <begin position="2132"/>
        <end position="2202"/>
    </location>
</feature>
<feature type="compositionally biased region" description="Polar residues" evidence="21">
    <location>
        <begin position="2137"/>
        <end position="2146"/>
    </location>
</feature>
<reference evidence="28" key="3">
    <citation type="submission" date="2025-09" db="UniProtKB">
        <authorList>
            <consortium name="Ensembl"/>
        </authorList>
    </citation>
    <scope>IDENTIFICATION</scope>
</reference>
<feature type="coiled-coil region" evidence="20">
    <location>
        <begin position="691"/>
        <end position="747"/>
    </location>
</feature>
<feature type="compositionally biased region" description="Low complexity" evidence="21">
    <location>
        <begin position="2148"/>
        <end position="2161"/>
    </location>
</feature>
<dbReference type="Pfam" id="PF23323">
    <property type="entry name" value="Spectrin_6"/>
    <property type="match status" value="1"/>
</dbReference>
<dbReference type="SMART" id="SM00516">
    <property type="entry name" value="SEC14"/>
    <property type="match status" value="1"/>
</dbReference>
<dbReference type="FunFam" id="1.20.58.60:FF:000032">
    <property type="entry name" value="Kalirin RhoGEF kinase b"/>
    <property type="match status" value="1"/>
</dbReference>
<dbReference type="SUPFAM" id="SSF46966">
    <property type="entry name" value="Spectrin repeat"/>
    <property type="match status" value="6"/>
</dbReference>
<dbReference type="SUPFAM" id="SSF50729">
    <property type="entry name" value="PH domain-like"/>
    <property type="match status" value="2"/>
</dbReference>
<dbReference type="GO" id="GO:0005524">
    <property type="term" value="F:ATP binding"/>
    <property type="evidence" value="ECO:0007669"/>
    <property type="project" value="UniProtKB-UniRule"/>
</dbReference>
<feature type="domain" description="Ig-like" evidence="27">
    <location>
        <begin position="2344"/>
        <end position="2434"/>
    </location>
</feature>
<comment type="similarity">
    <text evidence="2">Belongs to the protein kinase superfamily. CAMK Ser/Thr protein kinase family.</text>
</comment>
<keyword evidence="9" id="KW-0808">Transferase</keyword>
<evidence type="ECO:0000256" key="6">
    <source>
        <dbReference type="ARBA" id="ARBA00022527"/>
    </source>
</evidence>
<feature type="domain" description="SH3" evidence="22">
    <location>
        <begin position="2218"/>
        <end position="2283"/>
    </location>
</feature>
<dbReference type="InterPro" id="IPR013783">
    <property type="entry name" value="Ig-like_fold"/>
</dbReference>
<feature type="domain" description="PH" evidence="23">
    <location>
        <begin position="2005"/>
        <end position="2115"/>
    </location>
</feature>
<feature type="domain" description="SH3" evidence="22">
    <location>
        <begin position="1625"/>
        <end position="1690"/>
    </location>
</feature>
<dbReference type="SMART" id="SM00150">
    <property type="entry name" value="SPEC"/>
    <property type="match status" value="7"/>
</dbReference>
<dbReference type="InterPro" id="IPR018159">
    <property type="entry name" value="Spectrin/alpha-actinin"/>
</dbReference>
<dbReference type="InterPro" id="IPR003599">
    <property type="entry name" value="Ig_sub"/>
</dbReference>
<dbReference type="InterPro" id="IPR003598">
    <property type="entry name" value="Ig_sub2"/>
</dbReference>
<dbReference type="Gene3D" id="1.20.900.10">
    <property type="entry name" value="Dbl homology (DH) domain"/>
    <property type="match status" value="2"/>
</dbReference>
<dbReference type="InterPro" id="IPR000719">
    <property type="entry name" value="Prot_kinase_dom"/>
</dbReference>
<dbReference type="InterPro" id="IPR047053">
    <property type="entry name" value="Kalirin_TRIO_SH3_2"/>
</dbReference>
<dbReference type="PROSITE" id="PS50002">
    <property type="entry name" value="SH3"/>
    <property type="match status" value="2"/>
</dbReference>
<dbReference type="SMART" id="SM00220">
    <property type="entry name" value="S_TKc"/>
    <property type="match status" value="1"/>
</dbReference>
<evidence type="ECO:0000256" key="4">
    <source>
        <dbReference type="ARBA" id="ARBA00022443"/>
    </source>
</evidence>
<dbReference type="InterPro" id="IPR011993">
    <property type="entry name" value="PH-like_dom_sf"/>
</dbReference>
<comment type="subcellular location">
    <subcellularLocation>
        <location evidence="1">Cytoplasm</location>
    </subcellularLocation>
</comment>
<dbReference type="InterPro" id="IPR035899">
    <property type="entry name" value="DBL_dom_sf"/>
</dbReference>
<dbReference type="Pfam" id="PF07679">
    <property type="entry name" value="I-set"/>
    <property type="match status" value="1"/>
</dbReference>
<feature type="compositionally biased region" description="Basic and acidic residues" evidence="21">
    <location>
        <begin position="1791"/>
        <end position="1802"/>
    </location>
</feature>
<dbReference type="SMART" id="SM00409">
    <property type="entry name" value="IG"/>
    <property type="match status" value="1"/>
</dbReference>
<dbReference type="InterPro" id="IPR013098">
    <property type="entry name" value="Ig_I-set"/>
</dbReference>
<dbReference type="CDD" id="cd00176">
    <property type="entry name" value="SPEC"/>
    <property type="match status" value="6"/>
</dbReference>
<dbReference type="SUPFAM" id="SSF48726">
    <property type="entry name" value="Immunoglobulin"/>
    <property type="match status" value="1"/>
</dbReference>
<dbReference type="CDD" id="cd11852">
    <property type="entry name" value="SH3_Kalirin_1"/>
    <property type="match status" value="1"/>
</dbReference>
<keyword evidence="8" id="KW-0344">Guanine-nucleotide releasing factor</keyword>
<keyword evidence="11 19" id="KW-0547">Nucleotide-binding</keyword>
<feature type="compositionally biased region" description="Basic residues" evidence="21">
    <location>
        <begin position="1766"/>
        <end position="1775"/>
    </location>
</feature>
<dbReference type="Pfam" id="PF23587">
    <property type="entry name" value="SH3_KALRN"/>
    <property type="match status" value="1"/>
</dbReference>
<dbReference type="FunFam" id="1.20.58.60:FF:000034">
    <property type="entry name" value="kalirin isoform X2"/>
    <property type="match status" value="1"/>
</dbReference>
<dbReference type="FunFam" id="1.20.58.60:FF:000023">
    <property type="entry name" value="Kalirin RhoGEF kinase b"/>
    <property type="match status" value="1"/>
</dbReference>
<dbReference type="InterPro" id="IPR017441">
    <property type="entry name" value="Protein_kinase_ATP_BS"/>
</dbReference>
<feature type="binding site" evidence="19">
    <location>
        <position position="2484"/>
    </location>
    <ligand>
        <name>ATP</name>
        <dbReference type="ChEBI" id="CHEBI:30616"/>
    </ligand>
</feature>
<dbReference type="InterPro" id="IPR036028">
    <property type="entry name" value="SH3-like_dom_sf"/>
</dbReference>
<dbReference type="InterPro" id="IPR036179">
    <property type="entry name" value="Ig-like_dom_sf"/>
</dbReference>
<dbReference type="Pfam" id="PF22697">
    <property type="entry name" value="SOS1_NGEF_PH"/>
    <property type="match status" value="2"/>
</dbReference>
<dbReference type="Proteomes" id="UP000694395">
    <property type="component" value="Chromosome 22"/>
</dbReference>
<evidence type="ECO:0000256" key="20">
    <source>
        <dbReference type="SAM" id="Coils"/>
    </source>
</evidence>
<keyword evidence="10" id="KW-0677">Repeat</keyword>
<dbReference type="Gene3D" id="3.30.200.20">
    <property type="entry name" value="Phosphorylase Kinase, domain 1"/>
    <property type="match status" value="1"/>
</dbReference>
<keyword evidence="20" id="KW-0175">Coiled coil</keyword>
<reference evidence="28" key="2">
    <citation type="submission" date="2025-08" db="UniProtKB">
        <authorList>
            <consortium name="Ensembl"/>
        </authorList>
    </citation>
    <scope>IDENTIFICATION</scope>
</reference>
<dbReference type="InterPro" id="IPR001849">
    <property type="entry name" value="PH_domain"/>
</dbReference>
<evidence type="ECO:0000259" key="24">
    <source>
        <dbReference type="PROSITE" id="PS50010"/>
    </source>
</evidence>
<keyword evidence="14" id="KW-1015">Disulfide bond</keyword>
<dbReference type="InterPro" id="IPR028570">
    <property type="entry name" value="Kalirin_TRIO_SH3_1"/>
</dbReference>
<dbReference type="SUPFAM" id="SSF48065">
    <property type="entry name" value="DBL homology domain (DH-domain)"/>
    <property type="match status" value="2"/>
</dbReference>
<evidence type="ECO:0000313" key="29">
    <source>
        <dbReference type="Proteomes" id="UP000694395"/>
    </source>
</evidence>
<dbReference type="PANTHER" id="PTHR22826">
    <property type="entry name" value="RHO GUANINE EXCHANGE FACTOR-RELATED"/>
    <property type="match status" value="1"/>
</dbReference>
<sequence>MNSAEGAEEGPNDSDTDAFFKTGSFRNDGIKASDVLPVLKEKVAFVSGGRDKRGGPILTFPARSNHDRIKHEELRRLVTYLSTVPSEDVCKRGFTVIIDMRGSKWDLIKPLLKTLQEAFSAEICVALIIKPDNFWQKQKTNFGSAKFTFETSMVSVEGLTKLVDPSQLTDDFEGSLEYNHEEWMDLRVALEEFMGSAVHLLSRLEDLQELLAKKEFPVDVEGSRRLIDEHTQLKKKVMKAPVEELDREGQRLLQCIRSSDGFSGRNCISGSADFQSVVPKIASLLDKLHSTRQHLHQMWHVRKLKLDQCFQLRLFEQDAEKMFDWISHNKEVFLQSHTEIGVSYQHAVDLQTQHNHFAMNSMNAYVNINRIMSVASRLSEAGHYASQQIKQISAQLDQEWKSFAAALDERSTILAMSAVFHQKSEQFLAGVEAWCKMCSEGGLPSDMQDLELAIHHHQTLYEQVTQAYTEVSQDGKALLDVLQRPLSPGNSESLTATANYSKAVHCILDVVHEVLHHQRRLESIWQHRKVRLHQRLQLCVFQQDVQQVMDWIENHGEAFLSKHTGVGKSLHRARALQKRHDDFEEVAQNTYTNADKLLEAAEQLAQTGECDPEEIYKAARHLEVRIQDFVRRVEQRKLLLDMSVSFHTHTKELWTWMEDLQKELLEEVCSDSVESVQELIKQFQQQQTATLEATLNVIKEGEDLIQQLRDAAMSTNKMPHNSSIAHIESVLQQLDEAQGQMEELFHERKIKLDIFLQLRIFEQYTIEVTAELDSWNEDLLRQVNDFNSEDLNLAEQRLQRHTERKLAMNNMTFEVMQQGQDLHQYIMEVQASGIELTGEKEVDLATQVQELLEFLHEKQHELDVSADQTQKRLQECLQLRHLQSEVKQVLGWIRNGDSMLNASMVNASSLSEAEQLQREHEQFQLAIEKTHQSALQVQQKAEVMLQAGHFDPDGIRACAEKVAMHWQQLMLKMEDRLKLVNASVAFYKTSEQVCSVLESLEQEYRRDEDWCGGHDKLGAMAETDHVIPLISKHLEQKEAFLKACTLARRNAEVFLKYIHRNNVGIPGASGHARGPEQQVKAILNELLQRENRVLHFWTMKKRRLDQCQQYVVFERSAKQALDWIQETGEYYLSTHTSPGESGERSQELLKEYEEFRVSAKQTKEKVKLLIQLADSFVEKGHVHVIELKKWVTTVDKRYRDFSLRMGKYRSSLEKSLGISSEDNKDLELDIIPASLTDPGEVKLRDPNHEVNEEKRKSARKKEFIMAELLQTEKAYVRDLHECLEAYLWEMTSGVEEIPPGIVNKEHIIFGNIQEIYDFHNSIFLKELVNYEQLPEDVGHCFVTWADKFHMYVNYCKNKPDSSQLILEHAGSFFDEIQQRHGLANSISSYLIKPVQRITKYQLLLKELLTCCEEGKGEIKDGLEVMLSVPKRANDAMHVAMLEGFDENLDVQGELFIQDTFQVWDPKSLIRKGRDRHLFLFEISLVFSKEIKDSAGRTKYAFKNKLLTSELGVTEHIEGDPCKFALWAGRTPSSDNKTVLKASSIEAKQEWIKNIREVIQERIIHLKGALKEPIHMPKTPAKPRNNSKRDAGEDVDSQGDGSSQPDTVSIASRTSQNTVDSDKLSGGCELTVVLQDFTAGCSSELSLQTGQTVELLERPSDRPGWCLVRTTDRSPPQEGLVPSSALCISHSRSSVEMECFFPTGKENYSVSGPEGAKTESVASLQPQASQSSIHSNSPGPKRSGNTLKKWLTSPVRRLSHGSSIKKLPNKHKKRDGRKSIDLGPPESALHGESVDERGRKEGPLSKPSSGMQSGGEEEPEDDSHTPLPPPMEIIKDPSTSSRCEFMKKMEEKGVPEDMKGKDKMVFGNIHQIYDWHRDFFVGELEKCLEDNEHLPELFIKHERRLHMYVVYCQNKPKSEFIVAEYDTFFEGLQQEISSRLGISDFLIKPIQRITKYQLLLKDFLKYSSKAGLDCQELEKAVGLMSQVPKLCNDMMNLGRLQGYEGKLTSQGKLLQQETFFVTEQDTGVLSRSKERRVFLFEQIVIFSELLRKGSSTPGYQFKKSIKVSYLGLEEHVENDPCKFVLSCRGSAERFTLQAANLDIKQVWVQHVSQVLDAQSNFLSALQSPIEYQKEKGSSHSLTRNPSGSRPPSCNSRPLSSSSVGAEKPPLAGPGRTPTPLELSTSNGSPCFDPTKHSESYESTRVRHTQVLQHGGGCNGMSSTMMVTQDYSALKENEICVIQGEMVQIMATNQQNMYLVYRSANNQSPAAEGWIPGHILGPLTKTLKDSAADASIKKSLSWNTLRSRKRTEKEINGKGGDARVENGLRKPKEILSTKVTVEVMAPEFLIPLADVTCAFGETVVLCCKVCGRPKPNITLKGPDQSPVVNNCRFTINIRDTGDILLKICNLMPQDTGIYTCMAVNDHGTASSSASIKVQASTYDGMSIQWKDNFESSFTEICEIGRGRFSVVRKCLNKASKKEVAVKYITKKMQKKEQVDHEADILSHVQHPQLVALTDTYESPTSLMLVFELLDGGRLLDYLVAHDELMEEKVAFFVKDTLEALQHLHTCRVAHLDLKPENLLVDLHVPVPSIKLIDFGDAVQVSRHRYVHLLLGNPEFAAPELIQGTAVSLSTDVWSAGVLAYVMLSGVSPFLDESLEETCVNICKLDFCFPEDYFQGVSQAARDFISSTLQQDPRKRPIATICLQHPWVSAHSGDYSKTPLDTGRLASFIDRRRQLHDVRPVTNIKGLLTSSMGHTL</sequence>
<dbReference type="Pfam" id="PF00621">
    <property type="entry name" value="RhoGEF"/>
    <property type="match status" value="2"/>
</dbReference>
<evidence type="ECO:0000256" key="18">
    <source>
        <dbReference type="PROSITE-ProRule" id="PRU00192"/>
    </source>
</evidence>
<dbReference type="Gene3D" id="2.60.40.10">
    <property type="entry name" value="Immunoglobulins"/>
    <property type="match status" value="1"/>
</dbReference>
<evidence type="ECO:0000256" key="3">
    <source>
        <dbReference type="ARBA" id="ARBA00012513"/>
    </source>
</evidence>
<evidence type="ECO:0000256" key="16">
    <source>
        <dbReference type="ARBA" id="ARBA00047899"/>
    </source>
</evidence>
<feature type="coiled-coil region" evidence="20">
    <location>
        <begin position="906"/>
        <end position="933"/>
    </location>
</feature>
<dbReference type="InterPro" id="IPR011009">
    <property type="entry name" value="Kinase-like_dom_sf"/>
</dbReference>
<dbReference type="InterPro" id="IPR051336">
    <property type="entry name" value="RhoGEF_Guanine_NuclExch_SF"/>
</dbReference>